<sequence length="322" mass="36764">MYGALSSSTYIDTFNYVVPMKSFELHNLPVVSGAMEILAYWSKFPQVDTIDIAESGIKERDVLLLTVNNTMQSKRYFGKDTEDDGWIVKLDAYYRDFNIFYQQALKQFSGSAIQYIRLHALGRWETRSTGENTTIGNSLGYFIDHYTAIKDVFLGSATISSFQAEATGQQLKKLAFAFCQIEPIFFPQLSSSVELINRLCVGTCMMRSGGLFDYKILIIDMSQTAIGDINLHHANNEDNSRFFYLVKVRISSPIQKMCYFKMDVNKVLYLQEQADEQITIDSRDDNNHIEVAVNCRSLQKFSAFHYTEHHVELVEVGGSLHE</sequence>
<protein>
    <submittedName>
        <fullName evidence="1">Uncharacterized protein</fullName>
    </submittedName>
</protein>
<dbReference type="OrthoDB" id="10648579at2759"/>
<dbReference type="EMBL" id="KE123950">
    <property type="protein sequence ID" value="EPB88476.1"/>
    <property type="molecule type" value="Genomic_DNA"/>
</dbReference>
<proteinExistence type="predicted"/>
<dbReference type="InParanoid" id="S2JDY4"/>
<accession>S2JDY4</accession>
<reference evidence="2" key="1">
    <citation type="submission" date="2013-05" db="EMBL/GenBank/DDBJ databases">
        <title>The Genome sequence of Mucor circinelloides f. circinelloides 1006PhL.</title>
        <authorList>
            <consortium name="The Broad Institute Genomics Platform"/>
            <person name="Cuomo C."/>
            <person name="Earl A."/>
            <person name="Findley K."/>
            <person name="Lee S.C."/>
            <person name="Walker B."/>
            <person name="Young S."/>
            <person name="Zeng Q."/>
            <person name="Gargeya S."/>
            <person name="Fitzgerald M."/>
            <person name="Haas B."/>
            <person name="Abouelleil A."/>
            <person name="Allen A.W."/>
            <person name="Alvarado L."/>
            <person name="Arachchi H.M."/>
            <person name="Berlin A.M."/>
            <person name="Chapman S.B."/>
            <person name="Gainer-Dewar J."/>
            <person name="Goldberg J."/>
            <person name="Griggs A."/>
            <person name="Gujja S."/>
            <person name="Hansen M."/>
            <person name="Howarth C."/>
            <person name="Imamovic A."/>
            <person name="Ireland A."/>
            <person name="Larimer J."/>
            <person name="McCowan C."/>
            <person name="Murphy C."/>
            <person name="Pearson M."/>
            <person name="Poon T.W."/>
            <person name="Priest M."/>
            <person name="Roberts A."/>
            <person name="Saif S."/>
            <person name="Shea T."/>
            <person name="Sisk P."/>
            <person name="Sykes S."/>
            <person name="Wortman J."/>
            <person name="Nusbaum C."/>
            <person name="Birren B."/>
        </authorList>
    </citation>
    <scope>NUCLEOTIDE SEQUENCE [LARGE SCALE GENOMIC DNA]</scope>
    <source>
        <strain evidence="2">1006PhL</strain>
    </source>
</reference>
<dbReference type="VEuPathDB" id="FungiDB:HMPREF1544_04711"/>
<dbReference type="Proteomes" id="UP000014254">
    <property type="component" value="Unassembled WGS sequence"/>
</dbReference>
<keyword evidence="2" id="KW-1185">Reference proteome</keyword>
<name>S2JDY4_MUCC1</name>
<gene>
    <name evidence="1" type="ORF">HMPREF1544_04711</name>
</gene>
<dbReference type="AlphaFoldDB" id="S2JDY4"/>
<organism evidence="1 2">
    <name type="scientific">Mucor circinelloides f. circinelloides (strain 1006PhL)</name>
    <name type="common">Mucormycosis agent</name>
    <name type="synonym">Calyptromyces circinelloides</name>
    <dbReference type="NCBI Taxonomy" id="1220926"/>
    <lineage>
        <taxon>Eukaryota</taxon>
        <taxon>Fungi</taxon>
        <taxon>Fungi incertae sedis</taxon>
        <taxon>Mucoromycota</taxon>
        <taxon>Mucoromycotina</taxon>
        <taxon>Mucoromycetes</taxon>
        <taxon>Mucorales</taxon>
        <taxon>Mucorineae</taxon>
        <taxon>Mucoraceae</taxon>
        <taxon>Mucor</taxon>
    </lineage>
</organism>
<evidence type="ECO:0000313" key="1">
    <source>
        <dbReference type="EMBL" id="EPB88476.1"/>
    </source>
</evidence>
<evidence type="ECO:0000313" key="2">
    <source>
        <dbReference type="Proteomes" id="UP000014254"/>
    </source>
</evidence>